<accession>A0A1M7PHA6</accession>
<dbReference type="InterPro" id="IPR003594">
    <property type="entry name" value="HATPase_dom"/>
</dbReference>
<gene>
    <name evidence="4" type="ORF">SAMN05216499_12392</name>
</gene>
<organism evidence="4 5">
    <name type="scientific">Actinacidiphila paucisporea</name>
    <dbReference type="NCBI Taxonomy" id="310782"/>
    <lineage>
        <taxon>Bacteria</taxon>
        <taxon>Bacillati</taxon>
        <taxon>Actinomycetota</taxon>
        <taxon>Actinomycetes</taxon>
        <taxon>Kitasatosporales</taxon>
        <taxon>Streptomycetaceae</taxon>
        <taxon>Actinacidiphila</taxon>
    </lineage>
</organism>
<evidence type="ECO:0000256" key="1">
    <source>
        <dbReference type="ARBA" id="ARBA00022527"/>
    </source>
</evidence>
<dbReference type="STRING" id="310782.SAMN05216499_12392"/>
<dbReference type="RefSeq" id="WP_073501695.1">
    <property type="nucleotide sequence ID" value="NZ_FRBI01000023.1"/>
</dbReference>
<evidence type="ECO:0000256" key="2">
    <source>
        <dbReference type="SAM" id="MobiDB-lite"/>
    </source>
</evidence>
<dbReference type="PANTHER" id="PTHR35526">
    <property type="entry name" value="ANTI-SIGMA-F FACTOR RSBW-RELATED"/>
    <property type="match status" value="1"/>
</dbReference>
<protein>
    <submittedName>
        <fullName evidence="4">Anti-sigma regulatory factor (Ser/Thr protein kinase)</fullName>
    </submittedName>
</protein>
<dbReference type="InterPro" id="IPR036890">
    <property type="entry name" value="HATPase_C_sf"/>
</dbReference>
<dbReference type="OrthoDB" id="4327509at2"/>
<keyword evidence="4" id="KW-0808">Transferase</keyword>
<dbReference type="InterPro" id="IPR050267">
    <property type="entry name" value="Anti-sigma-factor_SerPK"/>
</dbReference>
<dbReference type="PANTHER" id="PTHR35526:SF3">
    <property type="entry name" value="ANTI-SIGMA-F FACTOR RSBW"/>
    <property type="match status" value="1"/>
</dbReference>
<evidence type="ECO:0000313" key="4">
    <source>
        <dbReference type="EMBL" id="SHN16463.1"/>
    </source>
</evidence>
<keyword evidence="5" id="KW-1185">Reference proteome</keyword>
<dbReference type="EMBL" id="FRBI01000023">
    <property type="protein sequence ID" value="SHN16463.1"/>
    <property type="molecule type" value="Genomic_DNA"/>
</dbReference>
<dbReference type="Gene3D" id="3.30.565.10">
    <property type="entry name" value="Histidine kinase-like ATPase, C-terminal domain"/>
    <property type="match status" value="1"/>
</dbReference>
<name>A0A1M7PHA6_9ACTN</name>
<dbReference type="GO" id="GO:0004674">
    <property type="term" value="F:protein serine/threonine kinase activity"/>
    <property type="evidence" value="ECO:0007669"/>
    <property type="project" value="UniProtKB-KW"/>
</dbReference>
<evidence type="ECO:0000259" key="3">
    <source>
        <dbReference type="Pfam" id="PF13581"/>
    </source>
</evidence>
<dbReference type="AlphaFoldDB" id="A0A1M7PHA6"/>
<feature type="region of interest" description="Disordered" evidence="2">
    <location>
        <begin position="91"/>
        <end position="110"/>
    </location>
</feature>
<reference evidence="4 5" key="1">
    <citation type="submission" date="2016-11" db="EMBL/GenBank/DDBJ databases">
        <authorList>
            <person name="Jaros S."/>
            <person name="Januszkiewicz K."/>
            <person name="Wedrychowicz H."/>
        </authorList>
    </citation>
    <scope>NUCLEOTIDE SEQUENCE [LARGE SCALE GENOMIC DNA]</scope>
    <source>
        <strain evidence="4 5">CGMCC 4.2025</strain>
    </source>
</reference>
<proteinExistence type="predicted"/>
<keyword evidence="4" id="KW-0418">Kinase</keyword>
<dbReference type="CDD" id="cd16936">
    <property type="entry name" value="HATPase_RsbW-like"/>
    <property type="match status" value="1"/>
</dbReference>
<feature type="domain" description="Histidine kinase/HSP90-like ATPase" evidence="3">
    <location>
        <begin position="29"/>
        <end position="134"/>
    </location>
</feature>
<dbReference type="Pfam" id="PF13581">
    <property type="entry name" value="HATPase_c_2"/>
    <property type="match status" value="1"/>
</dbReference>
<dbReference type="SUPFAM" id="SSF55874">
    <property type="entry name" value="ATPase domain of HSP90 chaperone/DNA topoisomerase II/histidine kinase"/>
    <property type="match status" value="1"/>
</dbReference>
<evidence type="ECO:0000313" key="5">
    <source>
        <dbReference type="Proteomes" id="UP000184111"/>
    </source>
</evidence>
<dbReference type="Proteomes" id="UP000184111">
    <property type="component" value="Unassembled WGS sequence"/>
</dbReference>
<sequence>MSSATVVPRTRPYMRARHQVALGLRLEFAEVGRARREVRDCLVAWRRDEAVDSALLVVSELVGNALRHAPNSVIGLTVTAGGGEVLVEVRDGSRKPPVMEPHPDPYSETGRGLPLVHALSRDWGWAPHEDGTKTTWAVLPALEREPA</sequence>
<keyword evidence="1" id="KW-0723">Serine/threonine-protein kinase</keyword>